<feature type="region of interest" description="Disordered" evidence="1">
    <location>
        <begin position="1180"/>
        <end position="1295"/>
    </location>
</feature>
<feature type="compositionally biased region" description="Low complexity" evidence="1">
    <location>
        <begin position="878"/>
        <end position="889"/>
    </location>
</feature>
<keyword evidence="3" id="KW-1185">Reference proteome</keyword>
<feature type="region of interest" description="Disordered" evidence="1">
    <location>
        <begin position="1095"/>
        <end position="1160"/>
    </location>
</feature>
<dbReference type="EMBL" id="FMSP01000008">
    <property type="protein sequence ID" value="SCV72048.1"/>
    <property type="molecule type" value="Genomic_DNA"/>
</dbReference>
<feature type="compositionally biased region" description="Basic and acidic residues" evidence="1">
    <location>
        <begin position="1193"/>
        <end position="1209"/>
    </location>
</feature>
<feature type="region of interest" description="Disordered" evidence="1">
    <location>
        <begin position="1361"/>
        <end position="1413"/>
    </location>
</feature>
<gene>
    <name evidence="2" type="ORF">BQ2448_4742</name>
</gene>
<feature type="compositionally biased region" description="Low complexity" evidence="1">
    <location>
        <begin position="53"/>
        <end position="67"/>
    </location>
</feature>
<feature type="compositionally biased region" description="Basic and acidic residues" evidence="1">
    <location>
        <begin position="298"/>
        <end position="312"/>
    </location>
</feature>
<feature type="compositionally biased region" description="Basic and acidic residues" evidence="1">
    <location>
        <begin position="1397"/>
        <end position="1407"/>
    </location>
</feature>
<feature type="compositionally biased region" description="Acidic residues" evidence="1">
    <location>
        <begin position="676"/>
        <end position="689"/>
    </location>
</feature>
<organism evidence="2 3">
    <name type="scientific">Microbotryum intermedium</name>
    <dbReference type="NCBI Taxonomy" id="269621"/>
    <lineage>
        <taxon>Eukaryota</taxon>
        <taxon>Fungi</taxon>
        <taxon>Dikarya</taxon>
        <taxon>Basidiomycota</taxon>
        <taxon>Pucciniomycotina</taxon>
        <taxon>Microbotryomycetes</taxon>
        <taxon>Microbotryales</taxon>
        <taxon>Microbotryaceae</taxon>
        <taxon>Microbotryum</taxon>
    </lineage>
</organism>
<dbReference type="OrthoDB" id="3258279at2759"/>
<evidence type="ECO:0000256" key="1">
    <source>
        <dbReference type="SAM" id="MobiDB-lite"/>
    </source>
</evidence>
<feature type="region of interest" description="Disordered" evidence="1">
    <location>
        <begin position="449"/>
        <end position="520"/>
    </location>
</feature>
<evidence type="ECO:0000313" key="3">
    <source>
        <dbReference type="Proteomes" id="UP000198372"/>
    </source>
</evidence>
<feature type="compositionally biased region" description="Polar residues" evidence="1">
    <location>
        <begin position="248"/>
        <end position="258"/>
    </location>
</feature>
<feature type="compositionally biased region" description="Polar residues" evidence="1">
    <location>
        <begin position="1"/>
        <end position="11"/>
    </location>
</feature>
<feature type="region of interest" description="Disordered" evidence="1">
    <location>
        <begin position="1"/>
        <end position="72"/>
    </location>
</feature>
<reference evidence="3" key="1">
    <citation type="submission" date="2016-09" db="EMBL/GenBank/DDBJ databases">
        <authorList>
            <person name="Jeantristanb JTB J.-T."/>
            <person name="Ricardo R."/>
        </authorList>
    </citation>
    <scope>NUCLEOTIDE SEQUENCE [LARGE SCALE GENOMIC DNA]</scope>
</reference>
<feature type="region of interest" description="Disordered" evidence="1">
    <location>
        <begin position="855"/>
        <end position="902"/>
    </location>
</feature>
<dbReference type="Proteomes" id="UP000198372">
    <property type="component" value="Unassembled WGS sequence"/>
</dbReference>
<feature type="region of interest" description="Disordered" evidence="1">
    <location>
        <begin position="606"/>
        <end position="711"/>
    </location>
</feature>
<protein>
    <submittedName>
        <fullName evidence="2">BQ2448_4742 protein</fullName>
    </submittedName>
</protein>
<feature type="compositionally biased region" description="Acidic residues" evidence="1">
    <location>
        <begin position="1116"/>
        <end position="1126"/>
    </location>
</feature>
<feature type="compositionally biased region" description="Polar residues" evidence="1">
    <location>
        <begin position="1373"/>
        <end position="1385"/>
    </location>
</feature>
<sequence>MFAPRQPSSTPAHARDENTPYRASSVDLLQERVKASQRAQSPAALAVPLLAHSPSTKPLTTTSPATTTRRRPFTAVTNVIIADGSPRRIAKPASGSRPSLLVHLPTSDQVDSDDHAGARDAGSGGTGGDDTQSQFDFDSNETSIMPTPPNSESPQRAAPKTIKPRLSQEKAVGGPSRPRRSGTQLLAPPSTAVDVETIQVTASQKTKPTRRRSSTSASPSAGAPLRSPQAVANNRRRSTGTPRASPKPTVTASKTTPRTKGAGAKRRRSSFVPVPSEILPVPVDHPESDSDDPILLKGSDETRGKGEGRPRSESVIVQVDQPSWRFQSTFSKRRSRTSSIARSRRESTKSQYDVDNSQAEIQVKQSSSVSPQRQAPREAEPYDWNDMDLAPLGSGAIDEDLGNEFDNSHRAQVEEEEFPDYGGMEHDWIPDEVVEPVNRFDFLALWDQESDDDDDDDNHGVVNSEDNHQENEDGGGYFGLGQAPMSPPLTQSQSLRIPTPPPGAVDSEIPLRDPSTSPPRVFASLTPARVNSFSKPSLFLGSPFSQLPSMRPSSRHDLEPSTIQKAVSPSGSPIRRNLAARLAELLSPVRKSAKVESVSPVQALRATSVASPMPVAASERHQSASSSTPPTPVRSATESSSRVGGSPSLFSQRDALSATTRPSAVLDLPSSLASKEEEEQGEEQAETAEESAPPVPTSLGPTPRSDAMSPMSFEEDVKPDVFSAGFTRRRSTLSLSSQVRRSEPPIPLEASASAFNQAEHSPMDQTTPTRSASIAGDVYMSSPSPIRPVLCSLAGLSPMAQSALCTPERCNNSADRTRYQSTSKVPASVERLQGSGKVQKGIDMLRQVLFGSANKISPPRLEPQAGPSRSTPVAAPRSSQASMTPSQSSHRAPRPSHPTLPVVEITSTDPQAAARAAAILKVYHSYVEQGLSVQLPPVEGPPVVDENDVRRLLNRAEGEVLRTVKKVFSGPTLDLRRKTLSVRAPSEGGRSITESWTSVEWRALEKALIEHEREVRQSGKAFRIRAVILKFLDRVHVHEAELVGDWSREKMVTRITALRARRSQRRSLRSRSAASTAKPSQCRIATLDLELSRAVDKGKKREASPPSSPASASSDDGPEHDAEDDTFFSRGPRQFRLPTEVEIRPLEDGDDEEEEAPIVPPLALASSRFAYLYDDAPIEKPKLPSQSWGLANDNEREGTPAARDADRAPQECPPSTARTLMRYLGSFVRRSPSTPAQQDDSGRADDSYTSSSGTSEPEMVERRPWSEDVEPLRFNDMSIPRENGTDSGRKIIPLRPSLFDPPAAYVEKEMTLGRRRSVTELIDALEEQEYSHEEENRMIEEMVRKRKAPPGDLRAKTSIAIEASASDPAPSQRPKTLTTPSTVYMNSPRMIPSGTRATDRPLGERPKSRLGMV</sequence>
<feature type="compositionally biased region" description="Low complexity" evidence="1">
    <location>
        <begin position="214"/>
        <end position="224"/>
    </location>
</feature>
<feature type="region of interest" description="Disordered" evidence="1">
    <location>
        <begin position="548"/>
        <end position="572"/>
    </location>
</feature>
<accession>A0A238FLJ7</accession>
<feature type="region of interest" description="Disordered" evidence="1">
    <location>
        <begin position="87"/>
        <end position="387"/>
    </location>
</feature>
<evidence type="ECO:0000313" key="2">
    <source>
        <dbReference type="EMBL" id="SCV72048.1"/>
    </source>
</evidence>
<name>A0A238FLJ7_9BASI</name>
<feature type="compositionally biased region" description="Polar residues" evidence="1">
    <location>
        <begin position="623"/>
        <end position="651"/>
    </location>
</feature>
<feature type="compositionally biased region" description="Basic and acidic residues" evidence="1">
    <location>
        <begin position="1259"/>
        <end position="1273"/>
    </location>
</feature>
<proteinExistence type="predicted"/>
<feature type="compositionally biased region" description="Polar residues" evidence="1">
    <location>
        <begin position="349"/>
        <end position="373"/>
    </location>
</feature>
<feature type="compositionally biased region" description="Polar residues" evidence="1">
    <location>
        <begin position="561"/>
        <end position="571"/>
    </location>
</feature>
<feature type="compositionally biased region" description="Polar residues" evidence="1">
    <location>
        <begin position="135"/>
        <end position="145"/>
    </location>
</feature>